<sequence>MLTHLSFRVHLN</sequence>
<protein>
    <submittedName>
        <fullName evidence="1">Uncharacterized protein MANES_06G049900</fullName>
    </submittedName>
</protein>
<evidence type="ECO:0000313" key="1">
    <source>
        <dbReference type="EMBL" id="MBX01051.1"/>
    </source>
</evidence>
<dbReference type="EMBL" id="GGEC01020567">
    <property type="protein sequence ID" value="MBX01051.1"/>
    <property type="molecule type" value="Transcribed_RNA"/>
</dbReference>
<organism evidence="1">
    <name type="scientific">Rhizophora mucronata</name>
    <name type="common">Asiatic mangrove</name>
    <dbReference type="NCBI Taxonomy" id="61149"/>
    <lineage>
        <taxon>Eukaryota</taxon>
        <taxon>Viridiplantae</taxon>
        <taxon>Streptophyta</taxon>
        <taxon>Embryophyta</taxon>
        <taxon>Tracheophyta</taxon>
        <taxon>Spermatophyta</taxon>
        <taxon>Magnoliopsida</taxon>
        <taxon>eudicotyledons</taxon>
        <taxon>Gunneridae</taxon>
        <taxon>Pentapetalae</taxon>
        <taxon>rosids</taxon>
        <taxon>fabids</taxon>
        <taxon>Malpighiales</taxon>
        <taxon>Rhizophoraceae</taxon>
        <taxon>Rhizophora</taxon>
    </lineage>
</organism>
<accession>A0A2P2K5N5</accession>
<proteinExistence type="predicted"/>
<name>A0A2P2K5N5_RHIMU</name>
<reference evidence="1" key="1">
    <citation type="submission" date="2018-02" db="EMBL/GenBank/DDBJ databases">
        <title>Rhizophora mucronata_Transcriptome.</title>
        <authorList>
            <person name="Meera S.P."/>
            <person name="Sreeshan A."/>
            <person name="Augustine A."/>
        </authorList>
    </citation>
    <scope>NUCLEOTIDE SEQUENCE</scope>
    <source>
        <tissue evidence="1">Leaf</tissue>
    </source>
</reference>